<feature type="coiled-coil region" evidence="1">
    <location>
        <begin position="56"/>
        <end position="125"/>
    </location>
</feature>
<evidence type="ECO:0000256" key="1">
    <source>
        <dbReference type="SAM" id="Coils"/>
    </source>
</evidence>
<accession>A0A1N7GT77</accession>
<dbReference type="AlphaFoldDB" id="A0A1N7GT77"/>
<gene>
    <name evidence="2" type="ORF">SAMN05421752_11538</name>
</gene>
<name>A0A1N7GT77_9EURY</name>
<keyword evidence="3" id="KW-1185">Reference proteome</keyword>
<protein>
    <submittedName>
        <fullName evidence="2">Uncharacterized protein</fullName>
    </submittedName>
</protein>
<dbReference type="RefSeq" id="WP_076610429.1">
    <property type="nucleotide sequence ID" value="NZ_FTNR01000015.1"/>
</dbReference>
<dbReference type="OrthoDB" id="220679at2157"/>
<keyword evidence="1" id="KW-0175">Coiled coil</keyword>
<dbReference type="EMBL" id="FTNR01000015">
    <property type="protein sequence ID" value="SIS15762.1"/>
    <property type="molecule type" value="Genomic_DNA"/>
</dbReference>
<evidence type="ECO:0000313" key="2">
    <source>
        <dbReference type="EMBL" id="SIS15762.1"/>
    </source>
</evidence>
<proteinExistence type="predicted"/>
<sequence>MTIGKDPDAVDAETPTNHDVAVALGFDSVDTHTSTDLTADDGNDELPSRAEMWAIIQEQSQTIDRLEKRIDDLQQEQSRAERNRKEIASQLHEINESIAETDETVDQAKEIAKTANANAEQAKSIAETGETAFDREDPEELPNGIEPSSSPLDFLANCRQHRVKKHLVDQGTPRKNRFRALLVMKRWDEFATKRTNGSGIFWTRDDVRNALTAILGTRPHAQTLKRVWGEMIAIGSSDIEVTERRVSAKQTSKEIITMDIETTERLLEARYHHLELLDIDGQVTDGVTPVVTRTDTVEV</sequence>
<reference evidence="3" key="1">
    <citation type="submission" date="2017-01" db="EMBL/GenBank/DDBJ databases">
        <authorList>
            <person name="Varghese N."/>
            <person name="Submissions S."/>
        </authorList>
    </citation>
    <scope>NUCLEOTIDE SEQUENCE [LARGE SCALE GENOMIC DNA]</scope>
    <source>
        <strain evidence="3">type strain: HArc-</strain>
    </source>
</reference>
<dbReference type="Proteomes" id="UP000185936">
    <property type="component" value="Unassembled WGS sequence"/>
</dbReference>
<evidence type="ECO:0000313" key="3">
    <source>
        <dbReference type="Proteomes" id="UP000185936"/>
    </source>
</evidence>
<organism evidence="2 3">
    <name type="scientific">Natronorubrum thiooxidans</name>
    <dbReference type="NCBI Taxonomy" id="308853"/>
    <lineage>
        <taxon>Archaea</taxon>
        <taxon>Methanobacteriati</taxon>
        <taxon>Methanobacteriota</taxon>
        <taxon>Stenosarchaea group</taxon>
        <taxon>Halobacteria</taxon>
        <taxon>Halobacteriales</taxon>
        <taxon>Natrialbaceae</taxon>
        <taxon>Natronorubrum</taxon>
    </lineage>
</organism>